<protein>
    <submittedName>
        <fullName evidence="2">Uncharacterized protein</fullName>
    </submittedName>
</protein>
<dbReference type="GO" id="GO:0004190">
    <property type="term" value="F:aspartic-type endopeptidase activity"/>
    <property type="evidence" value="ECO:0007669"/>
    <property type="project" value="UniProtKB-KW"/>
</dbReference>
<sequence>MREARKIRTPLMFACVTEKVGVVRVRTAGKWRCTRKEVRDQFYMSATPRGSTVFARKEPPEEHIKHAGQVASLQPTTARPTLTRTSKHLHPHFTMAPSSQMPNCVIELQAPDDSLPSLVRRGVDAIRHNMIYSSESPPGVYLLPGDGTLKDRLKIVGLRDPEPDSTAVHSDSGDSEATVYSPLLAPVTGSEKPDDIKLRDMASISEGAPPADGTYMSPLRYIEEISQSGTHANRFYYFMLITMNVKSATLKRDEQGRSEGNRDVVFYFLVDTGSNTTWTYAKDVWRIRSLRVKEPGKSSELIVCAGDRRRPACLWDLSETVEFLMTEPSSCRLPRGVEETFVIEHPMPVVSYGPVDKPEAVVLALLKPPGKEIKIENCQDWNEYKNIAWTSDASFMWYRFGVCYAGTGNIIEWKDMDGIAGMGLKEYQGAFDIHDGAYVESFIEALSHQLFPPSGGEGGFIMFFLLRGGRNLASFLALNHWPCVEAPQWSPKIFVFSDRRDNKGKWTIQIAEIDVTFAEQHQRPDGSKYATEHNVNIKFDHGRAILDTGSSVTYFPHEAMQTLLHEFGHKSGGSFMVRDKVDLDADRSCIKFVFNTRSSEDTLVQFTIPLTPFLCNRAREGLIYEGKPPLDPHNNGSPEEIIVLGANFFQSAVVALHYPAVGTRRPYVRLARQSSAFVLPPSSE</sequence>
<evidence type="ECO:0000256" key="1">
    <source>
        <dbReference type="ARBA" id="ARBA00022750"/>
    </source>
</evidence>
<dbReference type="InterPro" id="IPR001969">
    <property type="entry name" value="Aspartic_peptidase_AS"/>
</dbReference>
<keyword evidence="1" id="KW-0064">Aspartyl protease</keyword>
<dbReference type="EMBL" id="ML210976">
    <property type="protein sequence ID" value="TFK93816.1"/>
    <property type="molecule type" value="Genomic_DNA"/>
</dbReference>
<evidence type="ECO:0000313" key="3">
    <source>
        <dbReference type="Proteomes" id="UP000308197"/>
    </source>
</evidence>
<dbReference type="InParanoid" id="A0A5C3PVZ7"/>
<name>A0A5C3PVZ7_9APHY</name>
<dbReference type="InterPro" id="IPR021109">
    <property type="entry name" value="Peptidase_aspartic_dom_sf"/>
</dbReference>
<keyword evidence="1" id="KW-0378">Hydrolase</keyword>
<dbReference type="Gene3D" id="2.40.70.10">
    <property type="entry name" value="Acid Proteases"/>
    <property type="match status" value="1"/>
</dbReference>
<gene>
    <name evidence="2" type="ORF">K466DRAFT_649715</name>
</gene>
<evidence type="ECO:0000313" key="2">
    <source>
        <dbReference type="EMBL" id="TFK93816.1"/>
    </source>
</evidence>
<keyword evidence="1" id="KW-0645">Protease</keyword>
<accession>A0A5C3PVZ7</accession>
<dbReference type="AlphaFoldDB" id="A0A5C3PVZ7"/>
<organism evidence="2 3">
    <name type="scientific">Polyporus arcularius HHB13444</name>
    <dbReference type="NCBI Taxonomy" id="1314778"/>
    <lineage>
        <taxon>Eukaryota</taxon>
        <taxon>Fungi</taxon>
        <taxon>Dikarya</taxon>
        <taxon>Basidiomycota</taxon>
        <taxon>Agaricomycotina</taxon>
        <taxon>Agaricomycetes</taxon>
        <taxon>Polyporales</taxon>
        <taxon>Polyporaceae</taxon>
        <taxon>Polyporus</taxon>
    </lineage>
</organism>
<proteinExistence type="predicted"/>
<dbReference type="GO" id="GO:0006508">
    <property type="term" value="P:proteolysis"/>
    <property type="evidence" value="ECO:0007669"/>
    <property type="project" value="InterPro"/>
</dbReference>
<dbReference type="PROSITE" id="PS00141">
    <property type="entry name" value="ASP_PROTEASE"/>
    <property type="match status" value="1"/>
</dbReference>
<dbReference type="Proteomes" id="UP000308197">
    <property type="component" value="Unassembled WGS sequence"/>
</dbReference>
<keyword evidence="3" id="KW-1185">Reference proteome</keyword>
<dbReference type="SUPFAM" id="SSF50630">
    <property type="entry name" value="Acid proteases"/>
    <property type="match status" value="1"/>
</dbReference>
<reference evidence="2 3" key="1">
    <citation type="journal article" date="2019" name="Nat. Ecol. Evol.">
        <title>Megaphylogeny resolves global patterns of mushroom evolution.</title>
        <authorList>
            <person name="Varga T."/>
            <person name="Krizsan K."/>
            <person name="Foldi C."/>
            <person name="Dima B."/>
            <person name="Sanchez-Garcia M."/>
            <person name="Sanchez-Ramirez S."/>
            <person name="Szollosi G.J."/>
            <person name="Szarkandi J.G."/>
            <person name="Papp V."/>
            <person name="Albert L."/>
            <person name="Andreopoulos W."/>
            <person name="Angelini C."/>
            <person name="Antonin V."/>
            <person name="Barry K.W."/>
            <person name="Bougher N.L."/>
            <person name="Buchanan P."/>
            <person name="Buyck B."/>
            <person name="Bense V."/>
            <person name="Catcheside P."/>
            <person name="Chovatia M."/>
            <person name="Cooper J."/>
            <person name="Damon W."/>
            <person name="Desjardin D."/>
            <person name="Finy P."/>
            <person name="Geml J."/>
            <person name="Haridas S."/>
            <person name="Hughes K."/>
            <person name="Justo A."/>
            <person name="Karasinski D."/>
            <person name="Kautmanova I."/>
            <person name="Kiss B."/>
            <person name="Kocsube S."/>
            <person name="Kotiranta H."/>
            <person name="LaButti K.M."/>
            <person name="Lechner B.E."/>
            <person name="Liimatainen K."/>
            <person name="Lipzen A."/>
            <person name="Lukacs Z."/>
            <person name="Mihaltcheva S."/>
            <person name="Morgado L.N."/>
            <person name="Niskanen T."/>
            <person name="Noordeloos M.E."/>
            <person name="Ohm R.A."/>
            <person name="Ortiz-Santana B."/>
            <person name="Ovrebo C."/>
            <person name="Racz N."/>
            <person name="Riley R."/>
            <person name="Savchenko A."/>
            <person name="Shiryaev A."/>
            <person name="Soop K."/>
            <person name="Spirin V."/>
            <person name="Szebenyi C."/>
            <person name="Tomsovsky M."/>
            <person name="Tulloss R.E."/>
            <person name="Uehling J."/>
            <person name="Grigoriev I.V."/>
            <person name="Vagvolgyi C."/>
            <person name="Papp T."/>
            <person name="Martin F.M."/>
            <person name="Miettinen O."/>
            <person name="Hibbett D.S."/>
            <person name="Nagy L.G."/>
        </authorList>
    </citation>
    <scope>NUCLEOTIDE SEQUENCE [LARGE SCALE GENOMIC DNA]</scope>
    <source>
        <strain evidence="2 3">HHB13444</strain>
    </source>
</reference>